<protein>
    <submittedName>
        <fullName evidence="2">Uncharacterized protein</fullName>
    </submittedName>
</protein>
<reference evidence="2" key="2">
    <citation type="journal article" date="2018" name="ISME J.">
        <title>A dynamic microbial community with high functional redundancy inhabits the cold, oxic subseafloor aquifer.</title>
        <authorList>
            <person name="Tully B.J."/>
            <person name="Wheat C.G."/>
            <person name="Glazer B.T."/>
            <person name="Huber J.A."/>
        </authorList>
    </citation>
    <scope>NUCLEOTIDE SEQUENCE</scope>
    <source>
        <strain evidence="2">NORP83</strain>
    </source>
</reference>
<reference key="1">
    <citation type="submission" date="2017-08" db="EMBL/GenBank/DDBJ databases">
        <title>A dynamic microbial community with high functional redundancy inhabits the cold, oxic subseafloor aquifer.</title>
        <authorList>
            <person name="Tully B.J."/>
            <person name="Wheat C.G."/>
            <person name="Glazer B.T."/>
            <person name="Huber J.A."/>
        </authorList>
    </citation>
    <scope>NUCLEOTIDE SEQUENCE [LARGE SCALE GENOMIC DNA]</scope>
</reference>
<feature type="transmembrane region" description="Helical" evidence="1">
    <location>
        <begin position="48"/>
        <end position="65"/>
    </location>
</feature>
<accession>A0A2A4Z958</accession>
<dbReference type="Pfam" id="PF24838">
    <property type="entry name" value="8xMP"/>
    <property type="match status" value="1"/>
</dbReference>
<feature type="transmembrane region" description="Helical" evidence="1">
    <location>
        <begin position="77"/>
        <end position="95"/>
    </location>
</feature>
<proteinExistence type="predicted"/>
<evidence type="ECO:0000256" key="1">
    <source>
        <dbReference type="SAM" id="Phobius"/>
    </source>
</evidence>
<organism evidence="2">
    <name type="scientific">OCS116 cluster bacterium</name>
    <dbReference type="NCBI Taxonomy" id="2030921"/>
    <lineage>
        <taxon>Bacteria</taxon>
        <taxon>Pseudomonadati</taxon>
        <taxon>Pseudomonadota</taxon>
        <taxon>Alphaproteobacteria</taxon>
        <taxon>OCS116 cluster</taxon>
    </lineage>
</organism>
<sequence length="165" mass="19059">MTENKTSTKKISPEEYEELFKSNKLRERALEQALDTRKFEIELYWKRASYFWTFIAVSLSGYFAIQTLGNVVIRTDLAVMLSCLGFVFSLAWFLVNKGGKYWQENWEKHVDNLGEDFIGPLYKVILERNKPASLKEGVRDFITGPGNYSVSKINLLSKRLVTTAL</sequence>
<dbReference type="EMBL" id="NVUS01000001">
    <property type="protein sequence ID" value="PCJ03664.1"/>
    <property type="molecule type" value="Genomic_DNA"/>
</dbReference>
<dbReference type="InterPro" id="IPR056918">
    <property type="entry name" value="8xMP"/>
</dbReference>
<dbReference type="AlphaFoldDB" id="A0A2A4Z958"/>
<keyword evidence="1" id="KW-0812">Transmembrane</keyword>
<comment type="caution">
    <text evidence="2">The sequence shown here is derived from an EMBL/GenBank/DDBJ whole genome shotgun (WGS) entry which is preliminary data.</text>
</comment>
<keyword evidence="1" id="KW-0472">Membrane</keyword>
<keyword evidence="1" id="KW-1133">Transmembrane helix</keyword>
<name>A0A2A4Z958_9PROT</name>
<evidence type="ECO:0000313" key="2">
    <source>
        <dbReference type="EMBL" id="PCJ03664.1"/>
    </source>
</evidence>
<gene>
    <name evidence="2" type="ORF">COB13_00005</name>
</gene>